<comment type="caution">
    <text evidence="1">The sequence shown here is derived from an EMBL/GenBank/DDBJ whole genome shotgun (WGS) entry which is preliminary data.</text>
</comment>
<sequence>MFPDLVLFTAVHCSECSLYQWAEIVVSEVSANSRNNVAGNEPPEGPISCPSWVSVPYIMDSQPIIGG</sequence>
<protein>
    <submittedName>
        <fullName evidence="1">Uncharacterized protein</fullName>
    </submittedName>
</protein>
<evidence type="ECO:0000313" key="2">
    <source>
        <dbReference type="Proteomes" id="UP001054837"/>
    </source>
</evidence>
<evidence type="ECO:0000313" key="1">
    <source>
        <dbReference type="EMBL" id="GIY10238.1"/>
    </source>
</evidence>
<proteinExistence type="predicted"/>
<name>A0AAV4QJK1_9ARAC</name>
<dbReference type="EMBL" id="BPLQ01004730">
    <property type="protein sequence ID" value="GIY10238.1"/>
    <property type="molecule type" value="Genomic_DNA"/>
</dbReference>
<accession>A0AAV4QJK1</accession>
<gene>
    <name evidence="1" type="ORF">CDAR_471251</name>
</gene>
<keyword evidence="2" id="KW-1185">Reference proteome</keyword>
<reference evidence="1 2" key="1">
    <citation type="submission" date="2021-06" db="EMBL/GenBank/DDBJ databases">
        <title>Caerostris darwini draft genome.</title>
        <authorList>
            <person name="Kono N."/>
            <person name="Arakawa K."/>
        </authorList>
    </citation>
    <scope>NUCLEOTIDE SEQUENCE [LARGE SCALE GENOMIC DNA]</scope>
</reference>
<dbReference type="AlphaFoldDB" id="A0AAV4QJK1"/>
<dbReference type="Proteomes" id="UP001054837">
    <property type="component" value="Unassembled WGS sequence"/>
</dbReference>
<organism evidence="1 2">
    <name type="scientific">Caerostris darwini</name>
    <dbReference type="NCBI Taxonomy" id="1538125"/>
    <lineage>
        <taxon>Eukaryota</taxon>
        <taxon>Metazoa</taxon>
        <taxon>Ecdysozoa</taxon>
        <taxon>Arthropoda</taxon>
        <taxon>Chelicerata</taxon>
        <taxon>Arachnida</taxon>
        <taxon>Araneae</taxon>
        <taxon>Araneomorphae</taxon>
        <taxon>Entelegynae</taxon>
        <taxon>Araneoidea</taxon>
        <taxon>Araneidae</taxon>
        <taxon>Caerostris</taxon>
    </lineage>
</organism>